<evidence type="ECO:0000313" key="14">
    <source>
        <dbReference type="Proteomes" id="UP000243528"/>
    </source>
</evidence>
<evidence type="ECO:0000256" key="4">
    <source>
        <dbReference type="ARBA" id="ARBA00022723"/>
    </source>
</evidence>
<dbReference type="RefSeq" id="WP_106537249.1">
    <property type="nucleotide sequence ID" value="NZ_ML142900.1"/>
</dbReference>
<name>A0A2P8E465_9ACTN</name>
<keyword evidence="5 11" id="KW-0408">Iron</keyword>
<dbReference type="Proteomes" id="UP000243528">
    <property type="component" value="Unassembled WGS sequence"/>
</dbReference>
<evidence type="ECO:0000256" key="7">
    <source>
        <dbReference type="ARBA" id="ARBA00023015"/>
    </source>
</evidence>
<keyword evidence="11" id="KW-0963">Cytoplasm</keyword>
<comment type="PTM">
    <text evidence="11">The Fe-S cluster can be nitrosylated by nitric oxide (NO).</text>
</comment>
<comment type="subcellular location">
    <subcellularLocation>
        <location evidence="1 11">Cytoplasm</location>
    </subcellularLocation>
</comment>
<dbReference type="OrthoDB" id="4869305at2"/>
<feature type="binding site" evidence="11">
    <location>
        <position position="43"/>
    </location>
    <ligand>
        <name>[4Fe-4S] cluster</name>
        <dbReference type="ChEBI" id="CHEBI:49883"/>
    </ligand>
</feature>
<dbReference type="InterPro" id="IPR003482">
    <property type="entry name" value="Whib"/>
</dbReference>
<comment type="cofactor">
    <cofactor evidence="11">
        <name>[4Fe-4S] cluster</name>
        <dbReference type="ChEBI" id="CHEBI:49883"/>
    </cofactor>
    <text evidence="11">Binds 1 [4Fe-4S] cluster per subunit. Following nitrosylation of the [4Fe-4S] cluster binds 1 [4Fe-8(NO)] cluster per subunit.</text>
</comment>
<dbReference type="GO" id="GO:0035731">
    <property type="term" value="F:dinitrosyl-iron complex binding"/>
    <property type="evidence" value="ECO:0007669"/>
    <property type="project" value="UniProtKB-UniRule"/>
</dbReference>
<accession>A0A2P8E465</accession>
<comment type="caution">
    <text evidence="13">The sequence shown here is derived from an EMBL/GenBank/DDBJ whole genome shotgun (WGS) entry which is preliminary data.</text>
</comment>
<comment type="function">
    <text evidence="11">Acts as a transcriptional regulator. Probably redox-responsive. The apo- but not holo-form probably binds DNA.</text>
</comment>
<dbReference type="GO" id="GO:0003677">
    <property type="term" value="F:DNA binding"/>
    <property type="evidence" value="ECO:0007669"/>
    <property type="project" value="UniProtKB-UniRule"/>
</dbReference>
<feature type="binding site" evidence="11">
    <location>
        <position position="40"/>
    </location>
    <ligand>
        <name>[4Fe-4S] cluster</name>
        <dbReference type="ChEBI" id="CHEBI:49883"/>
    </ligand>
</feature>
<dbReference type="PROSITE" id="PS51674">
    <property type="entry name" value="4FE4S_WBL"/>
    <property type="match status" value="1"/>
</dbReference>
<dbReference type="Pfam" id="PF02467">
    <property type="entry name" value="Whib"/>
    <property type="match status" value="1"/>
</dbReference>
<proteinExistence type="inferred from homology"/>
<keyword evidence="8 11" id="KW-0238">DNA-binding</keyword>
<feature type="domain" description="4Fe-4S Wbl-type" evidence="12">
    <location>
        <begin position="11"/>
        <end position="73"/>
    </location>
</feature>
<keyword evidence="14" id="KW-1185">Reference proteome</keyword>
<feature type="binding site" evidence="11">
    <location>
        <position position="49"/>
    </location>
    <ligand>
        <name>[4Fe-4S] cluster</name>
        <dbReference type="ChEBI" id="CHEBI:49883"/>
    </ligand>
</feature>
<reference evidence="13 14" key="1">
    <citation type="submission" date="2018-03" db="EMBL/GenBank/DDBJ databases">
        <title>Genomic Encyclopedia of Archaeal and Bacterial Type Strains, Phase II (KMG-II): from individual species to whole genera.</title>
        <authorList>
            <person name="Goeker M."/>
        </authorList>
    </citation>
    <scope>NUCLEOTIDE SEQUENCE [LARGE SCALE GENOMIC DNA]</scope>
    <source>
        <strain evidence="13 14">DSM 45211</strain>
    </source>
</reference>
<dbReference type="GO" id="GO:0046872">
    <property type="term" value="F:metal ion binding"/>
    <property type="evidence" value="ECO:0007669"/>
    <property type="project" value="UniProtKB-KW"/>
</dbReference>
<evidence type="ECO:0000256" key="3">
    <source>
        <dbReference type="ARBA" id="ARBA00022485"/>
    </source>
</evidence>
<dbReference type="AlphaFoldDB" id="A0A2P8E465"/>
<dbReference type="EMBL" id="PYGE01000006">
    <property type="protein sequence ID" value="PSL04256.1"/>
    <property type="molecule type" value="Genomic_DNA"/>
</dbReference>
<evidence type="ECO:0000256" key="1">
    <source>
        <dbReference type="ARBA" id="ARBA00004496"/>
    </source>
</evidence>
<dbReference type="PANTHER" id="PTHR38839">
    <property type="entry name" value="TRANSCRIPTIONAL REGULATOR WHID-RELATED"/>
    <property type="match status" value="1"/>
</dbReference>
<evidence type="ECO:0000256" key="5">
    <source>
        <dbReference type="ARBA" id="ARBA00023004"/>
    </source>
</evidence>
<evidence type="ECO:0000256" key="2">
    <source>
        <dbReference type="ARBA" id="ARBA00006597"/>
    </source>
</evidence>
<dbReference type="GO" id="GO:0047134">
    <property type="term" value="F:protein-disulfide reductase [NAD(P)H] activity"/>
    <property type="evidence" value="ECO:0007669"/>
    <property type="project" value="TreeGrafter"/>
</dbReference>
<dbReference type="GO" id="GO:0045454">
    <property type="term" value="P:cell redox homeostasis"/>
    <property type="evidence" value="ECO:0007669"/>
    <property type="project" value="TreeGrafter"/>
</dbReference>
<keyword evidence="6 11" id="KW-0411">Iron-sulfur</keyword>
<keyword evidence="10 11" id="KW-0804">Transcription</keyword>
<gene>
    <name evidence="11" type="primary">whiB</name>
    <name evidence="13" type="ORF">CLV30_106262</name>
</gene>
<sequence length="78" mass="8761">MLHGRWAEDAACRDLDPELFFPVGPAGPGTEQERRALEVCGRCPVRRACLDWALRVGEADGVWGGTTPDERRLIRRRS</sequence>
<dbReference type="GO" id="GO:0045892">
    <property type="term" value="P:negative regulation of DNA-templated transcription"/>
    <property type="evidence" value="ECO:0007669"/>
    <property type="project" value="TreeGrafter"/>
</dbReference>
<protein>
    <recommendedName>
        <fullName evidence="11">Transcriptional regulator WhiB</fullName>
    </recommendedName>
</protein>
<keyword evidence="7 11" id="KW-0805">Transcription regulation</keyword>
<keyword evidence="3 11" id="KW-0004">4Fe-4S</keyword>
<evidence type="ECO:0000256" key="8">
    <source>
        <dbReference type="ARBA" id="ARBA00023125"/>
    </source>
</evidence>
<comment type="PTM">
    <text evidence="11">Upon Fe-S cluster removal intramolecular disulfide bonds are formed.</text>
</comment>
<dbReference type="InterPro" id="IPR034768">
    <property type="entry name" value="4FE4S_WBL"/>
</dbReference>
<evidence type="ECO:0000256" key="6">
    <source>
        <dbReference type="ARBA" id="ARBA00023014"/>
    </source>
</evidence>
<feature type="binding site" evidence="11">
    <location>
        <position position="12"/>
    </location>
    <ligand>
        <name>[4Fe-4S] cluster</name>
        <dbReference type="ChEBI" id="CHEBI:49883"/>
    </ligand>
</feature>
<organism evidence="13 14">
    <name type="scientific">Haloactinopolyspora alba</name>
    <dbReference type="NCBI Taxonomy" id="648780"/>
    <lineage>
        <taxon>Bacteria</taxon>
        <taxon>Bacillati</taxon>
        <taxon>Actinomycetota</taxon>
        <taxon>Actinomycetes</taxon>
        <taxon>Jiangellales</taxon>
        <taxon>Jiangellaceae</taxon>
        <taxon>Haloactinopolyspora</taxon>
    </lineage>
</organism>
<dbReference type="GO" id="GO:0051539">
    <property type="term" value="F:4 iron, 4 sulfur cluster binding"/>
    <property type="evidence" value="ECO:0007669"/>
    <property type="project" value="UniProtKB-UniRule"/>
</dbReference>
<evidence type="ECO:0000259" key="12">
    <source>
        <dbReference type="PROSITE" id="PS51674"/>
    </source>
</evidence>
<evidence type="ECO:0000313" key="13">
    <source>
        <dbReference type="EMBL" id="PSL04256.1"/>
    </source>
</evidence>
<keyword evidence="9 11" id="KW-1015">Disulfide bond</keyword>
<keyword evidence="4 11" id="KW-0479">Metal-binding</keyword>
<dbReference type="HAMAP" id="MF_01479">
    <property type="entry name" value="WhiB"/>
    <property type="match status" value="1"/>
</dbReference>
<dbReference type="GO" id="GO:0005737">
    <property type="term" value="C:cytoplasm"/>
    <property type="evidence" value="ECO:0007669"/>
    <property type="project" value="UniProtKB-SubCell"/>
</dbReference>
<comment type="similarity">
    <text evidence="2 11">Belongs to the WhiB family.</text>
</comment>
<evidence type="ECO:0000256" key="9">
    <source>
        <dbReference type="ARBA" id="ARBA00023157"/>
    </source>
</evidence>
<evidence type="ECO:0000256" key="10">
    <source>
        <dbReference type="ARBA" id="ARBA00023163"/>
    </source>
</evidence>
<evidence type="ECO:0000256" key="11">
    <source>
        <dbReference type="HAMAP-Rule" id="MF_01479"/>
    </source>
</evidence>